<name>A0A285VBJ5_9ACTN</name>
<evidence type="ECO:0000256" key="2">
    <source>
        <dbReference type="ARBA" id="ARBA00022679"/>
    </source>
</evidence>
<dbReference type="OrthoDB" id="3806873at2"/>
<feature type="binding site" evidence="9">
    <location>
        <position position="183"/>
    </location>
    <ligand>
        <name>Mg(2+)</name>
        <dbReference type="ChEBI" id="CHEBI:18420"/>
    </ligand>
</feature>
<dbReference type="EMBL" id="OBQI01000004">
    <property type="protein sequence ID" value="SOC50436.1"/>
    <property type="molecule type" value="Genomic_DNA"/>
</dbReference>
<dbReference type="PIRSF" id="PIRSF000706">
    <property type="entry name" value="Kanamycin_kin"/>
    <property type="match status" value="1"/>
</dbReference>
<gene>
    <name evidence="11" type="ORF">SAMN05660748_3184</name>
</gene>
<organism evidence="11 12">
    <name type="scientific">Blastococcus aggregatus</name>
    <dbReference type="NCBI Taxonomy" id="38502"/>
    <lineage>
        <taxon>Bacteria</taxon>
        <taxon>Bacillati</taxon>
        <taxon>Actinomycetota</taxon>
        <taxon>Actinomycetes</taxon>
        <taxon>Geodermatophilales</taxon>
        <taxon>Geodermatophilaceae</taxon>
        <taxon>Blastococcus</taxon>
    </lineage>
</organism>
<keyword evidence="5 7" id="KW-0067">ATP-binding</keyword>
<accession>A0A285VBJ5</accession>
<dbReference type="GO" id="GO:0046872">
    <property type="term" value="F:metal ion binding"/>
    <property type="evidence" value="ECO:0007669"/>
    <property type="project" value="UniProtKB-KW"/>
</dbReference>
<reference evidence="12" key="1">
    <citation type="submission" date="2017-08" db="EMBL/GenBank/DDBJ databases">
        <authorList>
            <person name="Varghese N."/>
            <person name="Submissions S."/>
        </authorList>
    </citation>
    <scope>NUCLEOTIDE SEQUENCE [LARGE SCALE GENOMIC DNA]</scope>
    <source>
        <strain evidence="12">DSM 4725</strain>
    </source>
</reference>
<dbReference type="GO" id="GO:0046677">
    <property type="term" value="P:response to antibiotic"/>
    <property type="evidence" value="ECO:0007669"/>
    <property type="project" value="UniProtKB-KW"/>
</dbReference>
<dbReference type="Gene3D" id="3.90.1200.10">
    <property type="match status" value="1"/>
</dbReference>
<dbReference type="PANTHER" id="PTHR21310:SF41">
    <property type="entry name" value="3'-PHOSPHOTRANSFERASE, PUTATIVE-RELATED"/>
    <property type="match status" value="1"/>
</dbReference>
<dbReference type="GO" id="GO:0005524">
    <property type="term" value="F:ATP binding"/>
    <property type="evidence" value="ECO:0007669"/>
    <property type="project" value="UniProtKB-KW"/>
</dbReference>
<dbReference type="PANTHER" id="PTHR21310">
    <property type="entry name" value="AMINOGLYCOSIDE PHOSPHOTRANSFERASE-RELATED-RELATED"/>
    <property type="match status" value="1"/>
</dbReference>
<protein>
    <submittedName>
        <fullName evidence="11">Kanamycin kinase</fullName>
    </submittedName>
</protein>
<feature type="active site" description="Proton acceptor" evidence="8">
    <location>
        <position position="178"/>
    </location>
</feature>
<keyword evidence="12" id="KW-1185">Reference proteome</keyword>
<evidence type="ECO:0000313" key="12">
    <source>
        <dbReference type="Proteomes" id="UP000219435"/>
    </source>
</evidence>
<dbReference type="GO" id="GO:0016773">
    <property type="term" value="F:phosphotransferase activity, alcohol group as acceptor"/>
    <property type="evidence" value="ECO:0007669"/>
    <property type="project" value="InterPro"/>
</dbReference>
<dbReference type="InterPro" id="IPR051678">
    <property type="entry name" value="AGP_Transferase"/>
</dbReference>
<evidence type="ECO:0000256" key="5">
    <source>
        <dbReference type="ARBA" id="ARBA00022840"/>
    </source>
</evidence>
<dbReference type="CDD" id="cd05150">
    <property type="entry name" value="APH"/>
    <property type="match status" value="1"/>
</dbReference>
<dbReference type="Pfam" id="PF01636">
    <property type="entry name" value="APH"/>
    <property type="match status" value="1"/>
</dbReference>
<dbReference type="Proteomes" id="UP000219435">
    <property type="component" value="Unassembled WGS sequence"/>
</dbReference>
<evidence type="ECO:0000256" key="7">
    <source>
        <dbReference type="PIRNR" id="PIRNR000706"/>
    </source>
</evidence>
<feature type="domain" description="Aminoglycoside phosphotransferase" evidence="10">
    <location>
        <begin position="25"/>
        <end position="243"/>
    </location>
</feature>
<keyword evidence="4 7" id="KW-0418">Kinase</keyword>
<evidence type="ECO:0000256" key="8">
    <source>
        <dbReference type="PIRSR" id="PIRSR000706-1"/>
    </source>
</evidence>
<keyword evidence="3 7" id="KW-0547">Nucleotide-binding</keyword>
<evidence type="ECO:0000313" key="11">
    <source>
        <dbReference type="EMBL" id="SOC50436.1"/>
    </source>
</evidence>
<proteinExistence type="inferred from homology"/>
<dbReference type="InterPro" id="IPR002575">
    <property type="entry name" value="Aminoglycoside_PTrfase"/>
</dbReference>
<evidence type="ECO:0000256" key="9">
    <source>
        <dbReference type="PIRSR" id="PIRSR000706-2"/>
    </source>
</evidence>
<evidence type="ECO:0000259" key="10">
    <source>
        <dbReference type="Pfam" id="PF01636"/>
    </source>
</evidence>
<comment type="similarity">
    <text evidence="1 7">Belongs to the aminoglycoside phosphotransferase family.</text>
</comment>
<dbReference type="InterPro" id="IPR011009">
    <property type="entry name" value="Kinase-like_dom_sf"/>
</dbReference>
<keyword evidence="9" id="KW-0460">Magnesium</keyword>
<dbReference type="Gene3D" id="3.30.200.20">
    <property type="entry name" value="Phosphorylase Kinase, domain 1"/>
    <property type="match status" value="1"/>
</dbReference>
<dbReference type="SUPFAM" id="SSF56112">
    <property type="entry name" value="Protein kinase-like (PK-like)"/>
    <property type="match status" value="1"/>
</dbReference>
<evidence type="ECO:0000256" key="4">
    <source>
        <dbReference type="ARBA" id="ARBA00022777"/>
    </source>
</evidence>
<evidence type="ECO:0000256" key="6">
    <source>
        <dbReference type="ARBA" id="ARBA00023251"/>
    </source>
</evidence>
<keyword evidence="6 7" id="KW-0046">Antibiotic resistance</keyword>
<feature type="binding site" evidence="9">
    <location>
        <position position="197"/>
    </location>
    <ligand>
        <name>Mg(2+)</name>
        <dbReference type="ChEBI" id="CHEBI:18420"/>
    </ligand>
</feature>
<keyword evidence="2 7" id="KW-0808">Transferase</keyword>
<dbReference type="InterPro" id="IPR024165">
    <property type="entry name" value="Kan/Strep_kinase"/>
</dbReference>
<dbReference type="GO" id="GO:0016301">
    <property type="term" value="F:kinase activity"/>
    <property type="evidence" value="ECO:0007669"/>
    <property type="project" value="UniProtKB-KW"/>
</dbReference>
<sequence length="253" mass="27632">MPPAVAGLADGARLAPVWRNQLGGLTWQLGEGPQRRFVKWAPAGSALPMGEEAERLRWAVRFTPVPVVLAHDRDDDGEWLVTSGLPGRNAVEPRWLADPLPAVRAIGAGLRALHDALPAPDCPFDWSASTRVADVQRRADVLRPRQWFPEHAGLTATEVLARLADVPDVDLPVVCHGDACAPNTLLTDDGAWSGHVDLGSLGVADRWADLAVATWSTTWNYGPGWERPLLEAYGVHPDPERMSYYRLLWDAAP</sequence>
<keyword evidence="9" id="KW-0479">Metal-binding</keyword>
<evidence type="ECO:0000256" key="1">
    <source>
        <dbReference type="ARBA" id="ARBA00006219"/>
    </source>
</evidence>
<evidence type="ECO:0000256" key="3">
    <source>
        <dbReference type="ARBA" id="ARBA00022741"/>
    </source>
</evidence>
<dbReference type="AlphaFoldDB" id="A0A285VBJ5"/>